<dbReference type="SUPFAM" id="SSF55826">
    <property type="entry name" value="YbaK/ProRS associated domain"/>
    <property type="match status" value="1"/>
</dbReference>
<dbReference type="STRING" id="471514.AN477_08400"/>
<evidence type="ECO:0000313" key="2">
    <source>
        <dbReference type="EMBL" id="KPV44089.1"/>
    </source>
</evidence>
<dbReference type="PATRIC" id="fig|471514.4.peg.858"/>
<gene>
    <name evidence="2" type="ORF">AN477_08400</name>
</gene>
<dbReference type="Proteomes" id="UP000050482">
    <property type="component" value="Unassembled WGS sequence"/>
</dbReference>
<organism evidence="2 3">
    <name type="scientific">Alicyclobacillus ferrooxydans</name>
    <dbReference type="NCBI Taxonomy" id="471514"/>
    <lineage>
        <taxon>Bacteria</taxon>
        <taxon>Bacillati</taxon>
        <taxon>Bacillota</taxon>
        <taxon>Bacilli</taxon>
        <taxon>Bacillales</taxon>
        <taxon>Alicyclobacillaceae</taxon>
        <taxon>Alicyclobacillus</taxon>
    </lineage>
</organism>
<keyword evidence="3" id="KW-1185">Reference proteome</keyword>
<accession>A0A0P9D3K1</accession>
<protein>
    <recommendedName>
        <fullName evidence="1">YbaK/aminoacyl-tRNA synthetase-associated domain-containing protein</fullName>
    </recommendedName>
</protein>
<dbReference type="EMBL" id="LJCO01000040">
    <property type="protein sequence ID" value="KPV44089.1"/>
    <property type="molecule type" value="Genomic_DNA"/>
</dbReference>
<sequence>MTSQLKEGAERVQSRLSELGYTNKVVELPDSTRTAQEAAVVIGCEVAQIAKSIIFRLKDSDSPLLVVASGVNHVNEKSLSNELNDKLGKADADFVRERTGFVIGGVPPLGHVESITTIIDEDLFQFKTIWAAAGHPKAVFELTPDQLVEMTQGRVMAIK</sequence>
<name>A0A0P9D3K1_9BACL</name>
<dbReference type="PANTHER" id="PTHR30411:SF1">
    <property type="entry name" value="CYTOPLASMIC PROTEIN"/>
    <property type="match status" value="1"/>
</dbReference>
<comment type="caution">
    <text evidence="2">The sequence shown here is derived from an EMBL/GenBank/DDBJ whole genome shotgun (WGS) entry which is preliminary data.</text>
</comment>
<evidence type="ECO:0000313" key="3">
    <source>
        <dbReference type="Proteomes" id="UP000050482"/>
    </source>
</evidence>
<dbReference type="Gene3D" id="3.90.960.10">
    <property type="entry name" value="YbaK/aminoacyl-tRNA synthetase-associated domain"/>
    <property type="match status" value="1"/>
</dbReference>
<evidence type="ECO:0000259" key="1">
    <source>
        <dbReference type="Pfam" id="PF04073"/>
    </source>
</evidence>
<proteinExistence type="predicted"/>
<dbReference type="PANTHER" id="PTHR30411">
    <property type="entry name" value="CYTOPLASMIC PROTEIN"/>
    <property type="match status" value="1"/>
</dbReference>
<dbReference type="Pfam" id="PF04073">
    <property type="entry name" value="tRNA_edit"/>
    <property type="match status" value="1"/>
</dbReference>
<dbReference type="AlphaFoldDB" id="A0A0P9D3K1"/>
<dbReference type="CDD" id="cd04333">
    <property type="entry name" value="ProX_deacylase"/>
    <property type="match status" value="1"/>
</dbReference>
<feature type="domain" description="YbaK/aminoacyl-tRNA synthetase-associated" evidence="1">
    <location>
        <begin position="31"/>
        <end position="149"/>
    </location>
</feature>
<dbReference type="GO" id="GO:0002161">
    <property type="term" value="F:aminoacyl-tRNA deacylase activity"/>
    <property type="evidence" value="ECO:0007669"/>
    <property type="project" value="InterPro"/>
</dbReference>
<dbReference type="InterPro" id="IPR007214">
    <property type="entry name" value="YbaK/aa-tRNA-synth-assoc-dom"/>
</dbReference>
<dbReference type="InterPro" id="IPR036754">
    <property type="entry name" value="YbaK/aa-tRNA-synt-asso_dom_sf"/>
</dbReference>
<dbReference type="OrthoDB" id="9798760at2"/>
<reference evidence="2 3" key="1">
    <citation type="submission" date="2015-09" db="EMBL/GenBank/DDBJ databases">
        <title>Draft genome sequence of Alicyclobacillus ferrooxydans DSM 22381.</title>
        <authorList>
            <person name="Hemp J."/>
        </authorList>
    </citation>
    <scope>NUCLEOTIDE SEQUENCE [LARGE SCALE GENOMIC DNA]</scope>
    <source>
        <strain evidence="2 3">TC-34</strain>
    </source>
</reference>